<dbReference type="EMBL" id="NMUH01007123">
    <property type="protein sequence ID" value="MQM16695.1"/>
    <property type="molecule type" value="Genomic_DNA"/>
</dbReference>
<proteinExistence type="predicted"/>
<organism evidence="1 2">
    <name type="scientific">Colocasia esculenta</name>
    <name type="common">Wild taro</name>
    <name type="synonym">Arum esculentum</name>
    <dbReference type="NCBI Taxonomy" id="4460"/>
    <lineage>
        <taxon>Eukaryota</taxon>
        <taxon>Viridiplantae</taxon>
        <taxon>Streptophyta</taxon>
        <taxon>Embryophyta</taxon>
        <taxon>Tracheophyta</taxon>
        <taxon>Spermatophyta</taxon>
        <taxon>Magnoliopsida</taxon>
        <taxon>Liliopsida</taxon>
        <taxon>Araceae</taxon>
        <taxon>Aroideae</taxon>
        <taxon>Colocasieae</taxon>
        <taxon>Colocasia</taxon>
    </lineage>
</organism>
<comment type="caution">
    <text evidence="1">The sequence shown here is derived from an EMBL/GenBank/DDBJ whole genome shotgun (WGS) entry which is preliminary data.</text>
</comment>
<evidence type="ECO:0000313" key="2">
    <source>
        <dbReference type="Proteomes" id="UP000652761"/>
    </source>
</evidence>
<accession>A0A843XBL6</accession>
<feature type="non-terminal residue" evidence="1">
    <location>
        <position position="95"/>
    </location>
</feature>
<protein>
    <submittedName>
        <fullName evidence="1">Uncharacterized protein</fullName>
    </submittedName>
</protein>
<keyword evidence="2" id="KW-1185">Reference proteome</keyword>
<reference evidence="1" key="1">
    <citation type="submission" date="2017-07" db="EMBL/GenBank/DDBJ databases">
        <title>Taro Niue Genome Assembly and Annotation.</title>
        <authorList>
            <person name="Atibalentja N."/>
            <person name="Keating K."/>
            <person name="Fields C.J."/>
        </authorList>
    </citation>
    <scope>NUCLEOTIDE SEQUENCE</scope>
    <source>
        <strain evidence="1">Niue_2</strain>
        <tissue evidence="1">Leaf</tissue>
    </source>
</reference>
<gene>
    <name evidence="1" type="ORF">Taro_049653</name>
</gene>
<dbReference type="Proteomes" id="UP000652761">
    <property type="component" value="Unassembled WGS sequence"/>
</dbReference>
<sequence length="95" mass="10798">MHALSFYMGLRKHPSVDCATQPAPSRYFFFARCLCCRCFGHISIESAENIELDNNIKQSEQIADVDNGKDPTTQLLALSHCLNRRVRQQNLLGSR</sequence>
<evidence type="ECO:0000313" key="1">
    <source>
        <dbReference type="EMBL" id="MQM16695.1"/>
    </source>
</evidence>
<dbReference type="AlphaFoldDB" id="A0A843XBL6"/>
<name>A0A843XBL6_COLES</name>